<proteinExistence type="predicted"/>
<keyword evidence="3" id="KW-1185">Reference proteome</keyword>
<protein>
    <submittedName>
        <fullName evidence="2">Uncharacterized protein</fullName>
    </submittedName>
</protein>
<feature type="compositionally biased region" description="Basic and acidic residues" evidence="1">
    <location>
        <begin position="37"/>
        <end position="57"/>
    </location>
</feature>
<dbReference type="Proteomes" id="UP001558474">
    <property type="component" value="Unassembled WGS sequence"/>
</dbReference>
<comment type="caution">
    <text evidence="2">The sequence shown here is derived from an EMBL/GenBank/DDBJ whole genome shotgun (WGS) entry which is preliminary data.</text>
</comment>
<evidence type="ECO:0000256" key="1">
    <source>
        <dbReference type="SAM" id="MobiDB-lite"/>
    </source>
</evidence>
<feature type="compositionally biased region" description="Polar residues" evidence="1">
    <location>
        <begin position="26"/>
        <end position="35"/>
    </location>
</feature>
<name>A0ABV3VJS2_9MYCO</name>
<evidence type="ECO:0000313" key="2">
    <source>
        <dbReference type="EMBL" id="MEX3741630.1"/>
    </source>
</evidence>
<feature type="compositionally biased region" description="Basic and acidic residues" evidence="1">
    <location>
        <begin position="1"/>
        <end position="10"/>
    </location>
</feature>
<dbReference type="EMBL" id="JBDLOU010000073">
    <property type="protein sequence ID" value="MEX3741630.1"/>
    <property type="molecule type" value="Genomic_DNA"/>
</dbReference>
<sequence length="57" mass="6469">MTKKGPDILTRDPNLTGFDKDAVDNGTLSRDTASTPDFERWSDVREVANTKRDRDSR</sequence>
<evidence type="ECO:0000313" key="3">
    <source>
        <dbReference type="Proteomes" id="UP001558474"/>
    </source>
</evidence>
<organism evidence="2 3">
    <name type="scientific">Mycolicibacterium porcinum</name>
    <dbReference type="NCBI Taxonomy" id="39693"/>
    <lineage>
        <taxon>Bacteria</taxon>
        <taxon>Bacillati</taxon>
        <taxon>Actinomycetota</taxon>
        <taxon>Actinomycetes</taxon>
        <taxon>Mycobacteriales</taxon>
        <taxon>Mycobacteriaceae</taxon>
        <taxon>Mycolicibacterium</taxon>
    </lineage>
</organism>
<feature type="region of interest" description="Disordered" evidence="1">
    <location>
        <begin position="1"/>
        <end position="57"/>
    </location>
</feature>
<reference evidence="2 3" key="1">
    <citation type="submission" date="2024-04" db="EMBL/GenBank/DDBJ databases">
        <title>Genomic Markers of Mycobacteria.</title>
        <authorList>
            <person name="Soliman M.S."/>
            <person name="Elkholy A."/>
            <person name="Soliman N.S."/>
            <person name="Abbas A."/>
            <person name="Khayrat S."/>
            <person name="Shawky S."/>
        </authorList>
    </citation>
    <scope>NUCLEOTIDE SEQUENCE [LARGE SCALE GENOMIC DNA]</scope>
    <source>
        <strain evidence="2 3">Egy-CU-AM5</strain>
    </source>
</reference>
<dbReference type="RefSeq" id="WP_368574011.1">
    <property type="nucleotide sequence ID" value="NZ_JBDLOU010000073.1"/>
</dbReference>
<gene>
    <name evidence="2" type="ORF">ABFW12_25705</name>
</gene>
<accession>A0ABV3VJS2</accession>